<dbReference type="EMBL" id="VUJU01014148">
    <property type="protein sequence ID" value="KAF0702827.1"/>
    <property type="molecule type" value="Genomic_DNA"/>
</dbReference>
<dbReference type="InterPro" id="IPR012337">
    <property type="entry name" value="RNaseH-like_sf"/>
</dbReference>
<dbReference type="GO" id="GO:0003690">
    <property type="term" value="F:double-stranded DNA binding"/>
    <property type="evidence" value="ECO:0007669"/>
    <property type="project" value="InterPro"/>
</dbReference>
<dbReference type="GO" id="GO:0005634">
    <property type="term" value="C:nucleus"/>
    <property type="evidence" value="ECO:0007669"/>
    <property type="project" value="InterPro"/>
</dbReference>
<dbReference type="InterPro" id="IPR007021">
    <property type="entry name" value="DUF659"/>
</dbReference>
<dbReference type="InterPro" id="IPR036236">
    <property type="entry name" value="Znf_C2H2_sf"/>
</dbReference>
<name>A0A6G0VN61_APHCR</name>
<accession>A0A6G0VN61</accession>
<evidence type="ECO:0000259" key="1">
    <source>
        <dbReference type="Pfam" id="PF04937"/>
    </source>
</evidence>
<dbReference type="GO" id="GO:0006357">
    <property type="term" value="P:regulation of transcription by RNA polymerase II"/>
    <property type="evidence" value="ECO:0007669"/>
    <property type="project" value="InterPro"/>
</dbReference>
<reference evidence="2 3" key="1">
    <citation type="submission" date="2019-08" db="EMBL/GenBank/DDBJ databases">
        <title>Whole genome of Aphis craccivora.</title>
        <authorList>
            <person name="Voronova N.V."/>
            <person name="Shulinski R.S."/>
            <person name="Bandarenka Y.V."/>
            <person name="Zhorov D.G."/>
            <person name="Warner D."/>
        </authorList>
    </citation>
    <scope>NUCLEOTIDE SEQUENCE [LARGE SCALE GENOMIC DNA]</scope>
    <source>
        <strain evidence="2">180601</strain>
        <tissue evidence="2">Whole Body</tissue>
    </source>
</reference>
<dbReference type="AlphaFoldDB" id="A0A6G0VN61"/>
<sequence length="502" mass="57566">MGKEKSSTCTTLKRYVSEFGPDIFSTDGHVLYCKMCEIKINFEKKYNISQHMKTDKHQKSVKRQNDQEQRKLQQLLTNQSSAKSDFNKDLCQAMVSANIPLNKLSNKTFRVFLEKYTGKNIPMEATLRKGYIDDIFNTTMDKMKMEIRQNKIWVSIDETCDVEGRFIANVIVGILKPDCPGHMFLLHSEELDKANHSTICKLFEKAMGVIWPGDIQYNNVLLFLSDAAPYMVKAGTVLKNIYTKMIHVTCCAHGLHRIAEEIRGQFGTVDELISNMKKIFRKAPYRVEMFKSEAPGIKLPPEPVITRWGSWIEAAIYYCEHFRTIRHVVSCLDENDADSIKKAKLCIVKSGLEADLAYIKSNFEVLTKAIIELQTKNVSLSGSLAVVENVKQKFFLLKGNRGKLVLTKLQKVFEKNNGLRILEKISKILDGENDNNLDDFSEFPDDYSSDDIVYFKYAPITSVDVERSFSAYKTILSDNRRSFVFENLRKHLIIQCNNEGKI</sequence>
<evidence type="ECO:0000313" key="3">
    <source>
        <dbReference type="Proteomes" id="UP000478052"/>
    </source>
</evidence>
<comment type="caution">
    <text evidence="2">The sequence shown here is derived from an EMBL/GenBank/DDBJ whole genome shotgun (WGS) entry which is preliminary data.</text>
</comment>
<dbReference type="PANTHER" id="PTHR32344:SF1">
    <property type="entry name" value="U1-TYPE DOMAIN-CONTAINING PROTEIN"/>
    <property type="match status" value="1"/>
</dbReference>
<dbReference type="Proteomes" id="UP000478052">
    <property type="component" value="Unassembled WGS sequence"/>
</dbReference>
<dbReference type="Pfam" id="PF04937">
    <property type="entry name" value="DUF659"/>
    <property type="match status" value="1"/>
</dbReference>
<dbReference type="OrthoDB" id="6589214at2759"/>
<evidence type="ECO:0000313" key="2">
    <source>
        <dbReference type="EMBL" id="KAF0702827.1"/>
    </source>
</evidence>
<proteinExistence type="predicted"/>
<feature type="domain" description="DUF659" evidence="1">
    <location>
        <begin position="137"/>
        <end position="279"/>
    </location>
</feature>
<organism evidence="2 3">
    <name type="scientific">Aphis craccivora</name>
    <name type="common">Cowpea aphid</name>
    <dbReference type="NCBI Taxonomy" id="307492"/>
    <lineage>
        <taxon>Eukaryota</taxon>
        <taxon>Metazoa</taxon>
        <taxon>Ecdysozoa</taxon>
        <taxon>Arthropoda</taxon>
        <taxon>Hexapoda</taxon>
        <taxon>Insecta</taxon>
        <taxon>Pterygota</taxon>
        <taxon>Neoptera</taxon>
        <taxon>Paraneoptera</taxon>
        <taxon>Hemiptera</taxon>
        <taxon>Sternorrhyncha</taxon>
        <taxon>Aphidomorpha</taxon>
        <taxon>Aphidoidea</taxon>
        <taxon>Aphididae</taxon>
        <taxon>Aphidini</taxon>
        <taxon>Aphis</taxon>
        <taxon>Aphis</taxon>
    </lineage>
</organism>
<gene>
    <name evidence="2" type="ORF">FWK35_00038385</name>
</gene>
<dbReference type="SUPFAM" id="SSF57667">
    <property type="entry name" value="beta-beta-alpha zinc fingers"/>
    <property type="match status" value="1"/>
</dbReference>
<dbReference type="InterPro" id="IPR033375">
    <property type="entry name" value="Cggbp1"/>
</dbReference>
<protein>
    <submittedName>
        <fullName evidence="2">DUF659 domain-containing protein</fullName>
    </submittedName>
</protein>
<dbReference type="SUPFAM" id="SSF53098">
    <property type="entry name" value="Ribonuclease H-like"/>
    <property type="match status" value="1"/>
</dbReference>
<keyword evidence="3" id="KW-1185">Reference proteome</keyword>
<dbReference type="PANTHER" id="PTHR32344">
    <property type="entry name" value="U1-TYPE DOMAIN-CONTAINING PROTEIN"/>
    <property type="match status" value="1"/>
</dbReference>